<evidence type="ECO:0000256" key="5">
    <source>
        <dbReference type="ARBA" id="ARBA00022842"/>
    </source>
</evidence>
<evidence type="ECO:0000256" key="9">
    <source>
        <dbReference type="ARBA" id="ARBA00048997"/>
    </source>
</evidence>
<dbReference type="GO" id="GO:0016757">
    <property type="term" value="F:glycosyltransferase activity"/>
    <property type="evidence" value="ECO:0007669"/>
    <property type="project" value="UniProtKB-KW"/>
</dbReference>
<evidence type="ECO:0000256" key="6">
    <source>
        <dbReference type="ARBA" id="ARBA00039022"/>
    </source>
</evidence>
<dbReference type="EMBL" id="BOVK01000015">
    <property type="protein sequence ID" value="GIQ68507.1"/>
    <property type="molecule type" value="Genomic_DNA"/>
</dbReference>
<dbReference type="SUPFAM" id="SSF53448">
    <property type="entry name" value="Nucleotide-diphospho-sugar transferases"/>
    <property type="match status" value="1"/>
</dbReference>
<protein>
    <recommendedName>
        <fullName evidence="7">Glucosyl-3-phosphoglycerate synthase</fullName>
        <ecNumber evidence="6">2.4.1.266</ecNumber>
    </recommendedName>
</protein>
<name>A0A8J4H089_9BACL</name>
<dbReference type="EC" id="2.4.1.266" evidence="6"/>
<reference evidence="11" key="1">
    <citation type="submission" date="2021-04" db="EMBL/GenBank/DDBJ databases">
        <title>Draft genome sequence of Xylanibacillus composti strain K13.</title>
        <authorList>
            <person name="Uke A."/>
            <person name="Chhe C."/>
            <person name="Baramee S."/>
            <person name="Kosugi A."/>
        </authorList>
    </citation>
    <scope>NUCLEOTIDE SEQUENCE</scope>
    <source>
        <strain evidence="11">K13</strain>
    </source>
</reference>
<comment type="cofactor">
    <cofactor evidence="1">
        <name>Mg(2+)</name>
        <dbReference type="ChEBI" id="CHEBI:18420"/>
    </cofactor>
</comment>
<dbReference type="InterPro" id="IPR001173">
    <property type="entry name" value="Glyco_trans_2-like"/>
</dbReference>
<evidence type="ECO:0000313" key="12">
    <source>
        <dbReference type="Proteomes" id="UP000677918"/>
    </source>
</evidence>
<dbReference type="PANTHER" id="PTHR48090:SF10">
    <property type="entry name" value="GLUCOSYL-3-PHOSPHOGLYCERATE SYNTHASE"/>
    <property type="match status" value="1"/>
</dbReference>
<evidence type="ECO:0000256" key="8">
    <source>
        <dbReference type="ARBA" id="ARBA00048689"/>
    </source>
</evidence>
<keyword evidence="3" id="KW-0328">Glycosyltransferase</keyword>
<dbReference type="RefSeq" id="WP_244865039.1">
    <property type="nucleotide sequence ID" value="NZ_BOVK01000015.1"/>
</dbReference>
<evidence type="ECO:0000259" key="10">
    <source>
        <dbReference type="Pfam" id="PF00535"/>
    </source>
</evidence>
<comment type="catalytic activity">
    <reaction evidence="9">
        <text>an NDP-alpha-D-glucose + (2R)-3-phosphoglycerate = (2R)-2-O-(alpha-D-glucopyranosyl)-3-phospho-glycerate + a ribonucleoside 5'-diphosphate + H(+)</text>
        <dbReference type="Rhea" id="RHEA:47244"/>
        <dbReference type="ChEBI" id="CHEBI:15378"/>
        <dbReference type="ChEBI" id="CHEBI:57930"/>
        <dbReference type="ChEBI" id="CHEBI:58272"/>
        <dbReference type="ChEBI" id="CHEBI:62600"/>
        <dbReference type="ChEBI" id="CHEBI:76533"/>
        <dbReference type="EC" id="2.4.1.266"/>
    </reaction>
    <physiologicalReaction direction="left-to-right" evidence="9">
        <dbReference type="Rhea" id="RHEA:47245"/>
    </physiologicalReaction>
</comment>
<evidence type="ECO:0000313" key="11">
    <source>
        <dbReference type="EMBL" id="GIQ68507.1"/>
    </source>
</evidence>
<keyword evidence="4" id="KW-0808">Transferase</keyword>
<feature type="domain" description="Glycosyltransferase 2-like" evidence="10">
    <location>
        <begin position="16"/>
        <end position="160"/>
    </location>
</feature>
<comment type="caution">
    <text evidence="11">The sequence shown here is derived from an EMBL/GenBank/DDBJ whole genome shotgun (WGS) entry which is preliminary data.</text>
</comment>
<proteinExistence type="inferred from homology"/>
<comment type="catalytic activity">
    <reaction evidence="8">
        <text>(2R)-3-phosphoglycerate + UDP-alpha-D-glucose = (2R)-2-O-(alpha-D-glucopyranosyl)-3-phospho-glycerate + UDP + H(+)</text>
        <dbReference type="Rhea" id="RHEA:31319"/>
        <dbReference type="ChEBI" id="CHEBI:15378"/>
        <dbReference type="ChEBI" id="CHEBI:58223"/>
        <dbReference type="ChEBI" id="CHEBI:58272"/>
        <dbReference type="ChEBI" id="CHEBI:58885"/>
        <dbReference type="ChEBI" id="CHEBI:62600"/>
        <dbReference type="EC" id="2.4.1.266"/>
    </reaction>
    <physiologicalReaction direction="left-to-right" evidence="8">
        <dbReference type="Rhea" id="RHEA:31320"/>
    </physiologicalReaction>
</comment>
<evidence type="ECO:0000256" key="3">
    <source>
        <dbReference type="ARBA" id="ARBA00022676"/>
    </source>
</evidence>
<evidence type="ECO:0000256" key="4">
    <source>
        <dbReference type="ARBA" id="ARBA00022679"/>
    </source>
</evidence>
<dbReference type="Pfam" id="PF00535">
    <property type="entry name" value="Glycos_transf_2"/>
    <property type="match status" value="1"/>
</dbReference>
<keyword evidence="5" id="KW-0460">Magnesium</keyword>
<dbReference type="AlphaFoldDB" id="A0A8J4H089"/>
<comment type="similarity">
    <text evidence="2">Belongs to the glycosyltransferase 2 family.</text>
</comment>
<sequence length="254" mass="27537">MKAKKLIHNANRPKVSVIIPVMNERKTIRRVMARAAKIHPQVEIIVVANGSTDGTARIARAAGARVLVYPKPLGHDVGRSIGAKAAKGDILLFLDGDIPIASADLIPFIKAVEDGVDVALNRYAGPVHRTQVHSVILAKHALNIAMGRSDLRGVSMTTVPHALSRSALRTIGADILSVPPCAQVRAVANGLKVEAVHHVNVGSTNPRKRKRVNGKDPLEFLILGDHAEAIHKLLTMKGPRANRIDKIRRREWLV</sequence>
<gene>
    <name evidence="11" type="ORF">XYCOK13_13310</name>
</gene>
<organism evidence="11 12">
    <name type="scientific">Xylanibacillus composti</name>
    <dbReference type="NCBI Taxonomy" id="1572762"/>
    <lineage>
        <taxon>Bacteria</taxon>
        <taxon>Bacillati</taxon>
        <taxon>Bacillota</taxon>
        <taxon>Bacilli</taxon>
        <taxon>Bacillales</taxon>
        <taxon>Paenibacillaceae</taxon>
        <taxon>Xylanibacillus</taxon>
    </lineage>
</organism>
<dbReference type="Proteomes" id="UP000677918">
    <property type="component" value="Unassembled WGS sequence"/>
</dbReference>
<evidence type="ECO:0000256" key="1">
    <source>
        <dbReference type="ARBA" id="ARBA00001946"/>
    </source>
</evidence>
<dbReference type="Gene3D" id="3.90.550.10">
    <property type="entry name" value="Spore Coat Polysaccharide Biosynthesis Protein SpsA, Chain A"/>
    <property type="match status" value="1"/>
</dbReference>
<keyword evidence="12" id="KW-1185">Reference proteome</keyword>
<evidence type="ECO:0000256" key="2">
    <source>
        <dbReference type="ARBA" id="ARBA00006739"/>
    </source>
</evidence>
<accession>A0A8J4H089</accession>
<dbReference type="InterPro" id="IPR050256">
    <property type="entry name" value="Glycosyltransferase_2"/>
</dbReference>
<evidence type="ECO:0000256" key="7">
    <source>
        <dbReference type="ARBA" id="ARBA00040894"/>
    </source>
</evidence>
<dbReference type="PANTHER" id="PTHR48090">
    <property type="entry name" value="UNDECAPRENYL-PHOSPHATE 4-DEOXY-4-FORMAMIDO-L-ARABINOSE TRANSFERASE-RELATED"/>
    <property type="match status" value="1"/>
</dbReference>
<dbReference type="InterPro" id="IPR029044">
    <property type="entry name" value="Nucleotide-diphossugar_trans"/>
</dbReference>